<protein>
    <submittedName>
        <fullName evidence="1">Uncharacterized protein</fullName>
    </submittedName>
</protein>
<sequence length="146" mass="15780">MEVAGSMGAIAVTGCQELDEFHAGSTLSLNLTGGVAVQTTPVDRAGESGKSMISMQINLLFWTGFDVAEYKGYTTVNHVIVYQTIKLRNKLREAGPDPDDSQNQAPLLSLSLAPTLQMANNTLPATAAVQLRARDWRKTIKNKCQV</sequence>
<name>A0A9R0U5I5_TRITD</name>
<organism evidence="1 2">
    <name type="scientific">Triticum turgidum subsp. durum</name>
    <name type="common">Durum wheat</name>
    <name type="synonym">Triticum durum</name>
    <dbReference type="NCBI Taxonomy" id="4567"/>
    <lineage>
        <taxon>Eukaryota</taxon>
        <taxon>Viridiplantae</taxon>
        <taxon>Streptophyta</taxon>
        <taxon>Embryophyta</taxon>
        <taxon>Tracheophyta</taxon>
        <taxon>Spermatophyta</taxon>
        <taxon>Magnoliopsida</taxon>
        <taxon>Liliopsida</taxon>
        <taxon>Poales</taxon>
        <taxon>Poaceae</taxon>
        <taxon>BOP clade</taxon>
        <taxon>Pooideae</taxon>
        <taxon>Triticodae</taxon>
        <taxon>Triticeae</taxon>
        <taxon>Triticinae</taxon>
        <taxon>Triticum</taxon>
    </lineage>
</organism>
<gene>
    <name evidence="1" type="ORF">TRITD_5Av1G242970</name>
</gene>
<dbReference type="Proteomes" id="UP000324705">
    <property type="component" value="Chromosome 5A"/>
</dbReference>
<evidence type="ECO:0000313" key="1">
    <source>
        <dbReference type="EMBL" id="VAI24921.1"/>
    </source>
</evidence>
<dbReference type="EMBL" id="LT934119">
    <property type="protein sequence ID" value="VAI24921.1"/>
    <property type="molecule type" value="Genomic_DNA"/>
</dbReference>
<accession>A0A9R0U5I5</accession>
<reference evidence="1 2" key="1">
    <citation type="submission" date="2017-09" db="EMBL/GenBank/DDBJ databases">
        <authorList>
            <consortium name="International Durum Wheat Genome Sequencing Consortium (IDWGSC)"/>
            <person name="Milanesi L."/>
        </authorList>
    </citation>
    <scope>NUCLEOTIDE SEQUENCE [LARGE SCALE GENOMIC DNA]</scope>
    <source>
        <strain evidence="2">cv. Svevo</strain>
    </source>
</reference>
<dbReference type="AlphaFoldDB" id="A0A9R0U5I5"/>
<keyword evidence="2" id="KW-1185">Reference proteome</keyword>
<proteinExistence type="predicted"/>
<dbReference type="Gramene" id="TRITD5Av1G242970.1">
    <property type="protein sequence ID" value="TRITD5Av1G242970.1"/>
    <property type="gene ID" value="TRITD5Av1G242970"/>
</dbReference>
<evidence type="ECO:0000313" key="2">
    <source>
        <dbReference type="Proteomes" id="UP000324705"/>
    </source>
</evidence>